<dbReference type="PRINTS" id="PR01246">
    <property type="entry name" value="RAD1REPAIR"/>
</dbReference>
<keyword evidence="5" id="KW-0539">Nucleus</keyword>
<sequence>MFAAGISSVVLPIFLDEIFQRFSNCSPQDQEAIENLLLDLHKLLGNRLVPSALHILDNCNIIIYTANETKTLELAEIAEGGPSFRLVRLFRHLNYCLCEYFQEKDCHLQSFMLHSKYLFEKGILHNWKMLTQSQYSNFKFVGSLNQIKTFTAGIKALSFGENGSFMISEDGFKCAVEQGKCIQASLFIMPRCFSEFYVDGIVKFSINMNILAECLSIFAGIDCSMKMYYKGPEAPLVLVLEPNDETDISTECSIKTTHYEEPMDFNLNDESTSLNRLFIRGPDLASIFQEFDKSAEELEITISPRRPHFKIDTLGVMQSESSVEVAKTSDMILLFNCRETTKARYKTTLIRMTQKALGVATKVALKTDLSGLLEMHFMMVDPTEAEVYIIFFITPLADVDL</sequence>
<evidence type="ECO:0000313" key="6">
    <source>
        <dbReference type="EMBL" id="KNC34203.1"/>
    </source>
</evidence>
<evidence type="ECO:0000256" key="5">
    <source>
        <dbReference type="ARBA" id="ARBA00023242"/>
    </source>
</evidence>
<evidence type="ECO:0000256" key="2">
    <source>
        <dbReference type="ARBA" id="ARBA00010991"/>
    </source>
</evidence>
<name>A0A0L0CPB0_LUCCU</name>
<dbReference type="CDD" id="cd00577">
    <property type="entry name" value="PCNA"/>
    <property type="match status" value="1"/>
</dbReference>
<dbReference type="InterPro" id="IPR003021">
    <property type="entry name" value="Rad1_Rec1_Rad17"/>
</dbReference>
<dbReference type="PANTHER" id="PTHR10870">
    <property type="entry name" value="CELL CYCLE CHECKPOINT PROTEIN RAD1"/>
    <property type="match status" value="1"/>
</dbReference>
<dbReference type="STRING" id="7375.A0A0L0CPB0"/>
<evidence type="ECO:0008006" key="8">
    <source>
        <dbReference type="Google" id="ProtNLM"/>
    </source>
</evidence>
<accession>A0A0L0CPB0</accession>
<organism evidence="6 7">
    <name type="scientific">Lucilia cuprina</name>
    <name type="common">Green bottle fly</name>
    <name type="synonym">Australian sheep blowfly</name>
    <dbReference type="NCBI Taxonomy" id="7375"/>
    <lineage>
        <taxon>Eukaryota</taxon>
        <taxon>Metazoa</taxon>
        <taxon>Ecdysozoa</taxon>
        <taxon>Arthropoda</taxon>
        <taxon>Hexapoda</taxon>
        <taxon>Insecta</taxon>
        <taxon>Pterygota</taxon>
        <taxon>Neoptera</taxon>
        <taxon>Endopterygota</taxon>
        <taxon>Diptera</taxon>
        <taxon>Brachycera</taxon>
        <taxon>Muscomorpha</taxon>
        <taxon>Oestroidea</taxon>
        <taxon>Calliphoridae</taxon>
        <taxon>Luciliinae</taxon>
        <taxon>Lucilia</taxon>
    </lineage>
</organism>
<comment type="caution">
    <text evidence="6">The sequence shown here is derived from an EMBL/GenBank/DDBJ whole genome shotgun (WGS) entry which is preliminary data.</text>
</comment>
<dbReference type="EMBL" id="JRES01000091">
    <property type="protein sequence ID" value="KNC34203.1"/>
    <property type="molecule type" value="Genomic_DNA"/>
</dbReference>
<dbReference type="InterPro" id="IPR003011">
    <property type="entry name" value="Cell_cycle_checkpoint_Rad1"/>
</dbReference>
<evidence type="ECO:0000256" key="1">
    <source>
        <dbReference type="ARBA" id="ARBA00004123"/>
    </source>
</evidence>
<reference evidence="6 7" key="1">
    <citation type="journal article" date="2015" name="Nat. Commun.">
        <title>Lucilia cuprina genome unlocks parasitic fly biology to underpin future interventions.</title>
        <authorList>
            <person name="Anstead C.A."/>
            <person name="Korhonen P.K."/>
            <person name="Young N.D."/>
            <person name="Hall R.S."/>
            <person name="Jex A.R."/>
            <person name="Murali S.C."/>
            <person name="Hughes D.S."/>
            <person name="Lee S.F."/>
            <person name="Perry T."/>
            <person name="Stroehlein A.J."/>
            <person name="Ansell B.R."/>
            <person name="Breugelmans B."/>
            <person name="Hofmann A."/>
            <person name="Qu J."/>
            <person name="Dugan S."/>
            <person name="Lee S.L."/>
            <person name="Chao H."/>
            <person name="Dinh H."/>
            <person name="Han Y."/>
            <person name="Doddapaneni H.V."/>
            <person name="Worley K.C."/>
            <person name="Muzny D.M."/>
            <person name="Ioannidis P."/>
            <person name="Waterhouse R.M."/>
            <person name="Zdobnov E.M."/>
            <person name="James P.J."/>
            <person name="Bagnall N.H."/>
            <person name="Kotze A.C."/>
            <person name="Gibbs R.A."/>
            <person name="Richards S."/>
            <person name="Batterham P."/>
            <person name="Gasser R.B."/>
        </authorList>
    </citation>
    <scope>NUCLEOTIDE SEQUENCE [LARGE SCALE GENOMIC DNA]</scope>
    <source>
        <strain evidence="6 7">LS</strain>
        <tissue evidence="6">Full body</tissue>
    </source>
</reference>
<proteinExistence type="inferred from homology"/>
<dbReference type="OMA" id="IYTANET"/>
<gene>
    <name evidence="6" type="ORF">FF38_10096</name>
</gene>
<dbReference type="Gene3D" id="3.70.10.10">
    <property type="match status" value="1"/>
</dbReference>
<protein>
    <recommendedName>
        <fullName evidence="8">Cell cycle checkpoint protein RAD1</fullName>
    </recommendedName>
</protein>
<dbReference type="GO" id="GO:0006281">
    <property type="term" value="P:DNA repair"/>
    <property type="evidence" value="ECO:0007669"/>
    <property type="project" value="UniProtKB-KW"/>
</dbReference>
<dbReference type="PANTHER" id="PTHR10870:SF0">
    <property type="entry name" value="CELL CYCLE CHECKPOINT PROTEIN RAD1"/>
    <property type="match status" value="1"/>
</dbReference>
<evidence type="ECO:0000256" key="3">
    <source>
        <dbReference type="ARBA" id="ARBA00022763"/>
    </source>
</evidence>
<dbReference type="PRINTS" id="PR01245">
    <property type="entry name" value="RAD1REC1"/>
</dbReference>
<dbReference type="Pfam" id="PF02144">
    <property type="entry name" value="Rad1"/>
    <property type="match status" value="1"/>
</dbReference>
<keyword evidence="7" id="KW-1185">Reference proteome</keyword>
<comment type="subcellular location">
    <subcellularLocation>
        <location evidence="1">Nucleus</location>
    </subcellularLocation>
</comment>
<keyword evidence="4" id="KW-0234">DNA repair</keyword>
<comment type="similarity">
    <text evidence="2">Belongs to the rad1 family.</text>
</comment>
<dbReference type="AlphaFoldDB" id="A0A0L0CPB0"/>
<evidence type="ECO:0000313" key="7">
    <source>
        <dbReference type="Proteomes" id="UP000037069"/>
    </source>
</evidence>
<dbReference type="Proteomes" id="UP000037069">
    <property type="component" value="Unassembled WGS sequence"/>
</dbReference>
<dbReference type="OrthoDB" id="337581at2759"/>
<dbReference type="GO" id="GO:0030896">
    <property type="term" value="C:checkpoint clamp complex"/>
    <property type="evidence" value="ECO:0007669"/>
    <property type="project" value="TreeGrafter"/>
</dbReference>
<evidence type="ECO:0000256" key="4">
    <source>
        <dbReference type="ARBA" id="ARBA00023204"/>
    </source>
</evidence>
<dbReference type="GO" id="GO:0000077">
    <property type="term" value="P:DNA damage checkpoint signaling"/>
    <property type="evidence" value="ECO:0007669"/>
    <property type="project" value="InterPro"/>
</dbReference>
<keyword evidence="3" id="KW-0227">DNA damage</keyword>